<protein>
    <submittedName>
        <fullName evidence="2">Unplaced genomic scaffold SPHSTscaffold_167, whole genome shotgun sequence</fullName>
    </submittedName>
</protein>
<feature type="coiled-coil region" evidence="1">
    <location>
        <begin position="54"/>
        <end position="95"/>
    </location>
</feature>
<evidence type="ECO:0000313" key="2">
    <source>
        <dbReference type="EMBL" id="KIJ31494.1"/>
    </source>
</evidence>
<keyword evidence="3" id="KW-1185">Reference proteome</keyword>
<sequence length="190" mass="21313">MSPSPSSSSNAADLLLRFRDQQAKHNGPRIEILDHINDAWSHVGTFITKLGDERDSLEDELFQEKSDNRQLQVEIDDLQEKIQTLETQLAGLHIHNTSSERSLTLTSPVDAVSSNVKPHPLASPGKWTYSQKHTCKLDGSSSFRNKVLKPDELAPYVEYTEGDNYEGYFLEEDIDVAAWLSKIATDLVTS</sequence>
<dbReference type="OrthoDB" id="244061at2759"/>
<accession>A0A0C9UAD0</accession>
<keyword evidence="1" id="KW-0175">Coiled coil</keyword>
<reference evidence="2 3" key="1">
    <citation type="submission" date="2014-06" db="EMBL/GenBank/DDBJ databases">
        <title>Evolutionary Origins and Diversification of the Mycorrhizal Mutualists.</title>
        <authorList>
            <consortium name="DOE Joint Genome Institute"/>
            <consortium name="Mycorrhizal Genomics Consortium"/>
            <person name="Kohler A."/>
            <person name="Kuo A."/>
            <person name="Nagy L.G."/>
            <person name="Floudas D."/>
            <person name="Copeland A."/>
            <person name="Barry K.W."/>
            <person name="Cichocki N."/>
            <person name="Veneault-Fourrey C."/>
            <person name="LaButti K."/>
            <person name="Lindquist E.A."/>
            <person name="Lipzen A."/>
            <person name="Lundell T."/>
            <person name="Morin E."/>
            <person name="Murat C."/>
            <person name="Riley R."/>
            <person name="Ohm R."/>
            <person name="Sun H."/>
            <person name="Tunlid A."/>
            <person name="Henrissat B."/>
            <person name="Grigoriev I.V."/>
            <person name="Hibbett D.S."/>
            <person name="Martin F."/>
        </authorList>
    </citation>
    <scope>NUCLEOTIDE SEQUENCE [LARGE SCALE GENOMIC DNA]</scope>
    <source>
        <strain evidence="2 3">SS14</strain>
    </source>
</reference>
<evidence type="ECO:0000256" key="1">
    <source>
        <dbReference type="SAM" id="Coils"/>
    </source>
</evidence>
<dbReference type="AlphaFoldDB" id="A0A0C9UAD0"/>
<dbReference type="EMBL" id="KN837242">
    <property type="protein sequence ID" value="KIJ31494.1"/>
    <property type="molecule type" value="Genomic_DNA"/>
</dbReference>
<evidence type="ECO:0000313" key="3">
    <source>
        <dbReference type="Proteomes" id="UP000054279"/>
    </source>
</evidence>
<name>A0A0C9UAD0_SPHS4</name>
<gene>
    <name evidence="2" type="ORF">M422DRAFT_266871</name>
</gene>
<dbReference type="Proteomes" id="UP000054279">
    <property type="component" value="Unassembled WGS sequence"/>
</dbReference>
<proteinExistence type="predicted"/>
<dbReference type="HOGENOM" id="CLU_037356_2_1_1"/>
<organism evidence="2 3">
    <name type="scientific">Sphaerobolus stellatus (strain SS14)</name>
    <dbReference type="NCBI Taxonomy" id="990650"/>
    <lineage>
        <taxon>Eukaryota</taxon>
        <taxon>Fungi</taxon>
        <taxon>Dikarya</taxon>
        <taxon>Basidiomycota</taxon>
        <taxon>Agaricomycotina</taxon>
        <taxon>Agaricomycetes</taxon>
        <taxon>Phallomycetidae</taxon>
        <taxon>Geastrales</taxon>
        <taxon>Sphaerobolaceae</taxon>
        <taxon>Sphaerobolus</taxon>
    </lineage>
</organism>